<keyword evidence="3" id="KW-1185">Reference proteome</keyword>
<evidence type="ECO:0000256" key="1">
    <source>
        <dbReference type="SAM" id="MobiDB-lite"/>
    </source>
</evidence>
<accession>A0A9N7VTK3</accession>
<organism evidence="2 3">
    <name type="scientific">Pleuronectes platessa</name>
    <name type="common">European plaice</name>
    <dbReference type="NCBI Taxonomy" id="8262"/>
    <lineage>
        <taxon>Eukaryota</taxon>
        <taxon>Metazoa</taxon>
        <taxon>Chordata</taxon>
        <taxon>Craniata</taxon>
        <taxon>Vertebrata</taxon>
        <taxon>Euteleostomi</taxon>
        <taxon>Actinopterygii</taxon>
        <taxon>Neopterygii</taxon>
        <taxon>Teleostei</taxon>
        <taxon>Neoteleostei</taxon>
        <taxon>Acanthomorphata</taxon>
        <taxon>Carangaria</taxon>
        <taxon>Pleuronectiformes</taxon>
        <taxon>Pleuronectoidei</taxon>
        <taxon>Pleuronectidae</taxon>
        <taxon>Pleuronectes</taxon>
    </lineage>
</organism>
<comment type="caution">
    <text evidence="2">The sequence shown here is derived from an EMBL/GenBank/DDBJ whole genome shotgun (WGS) entry which is preliminary data.</text>
</comment>
<protein>
    <submittedName>
        <fullName evidence="2">Uncharacterized protein</fullName>
    </submittedName>
</protein>
<sequence length="110" mass="11485">MTEINVIVTPCPCRESRYMALDERANASRAPPARLALWKDAAAAPAQAPTAPTAPTAGLNGELGLSQPGSLGAQLQNPDSPETGFRTDAVTLLPRFCLLHSISSACEGLK</sequence>
<evidence type="ECO:0000313" key="2">
    <source>
        <dbReference type="EMBL" id="CAB1458061.1"/>
    </source>
</evidence>
<evidence type="ECO:0000313" key="3">
    <source>
        <dbReference type="Proteomes" id="UP001153269"/>
    </source>
</evidence>
<feature type="region of interest" description="Disordered" evidence="1">
    <location>
        <begin position="41"/>
        <end position="86"/>
    </location>
</feature>
<reference evidence="2" key="1">
    <citation type="submission" date="2020-03" db="EMBL/GenBank/DDBJ databases">
        <authorList>
            <person name="Weist P."/>
        </authorList>
    </citation>
    <scope>NUCLEOTIDE SEQUENCE</scope>
</reference>
<dbReference type="EMBL" id="CADEAL010004370">
    <property type="protein sequence ID" value="CAB1458061.1"/>
    <property type="molecule type" value="Genomic_DNA"/>
</dbReference>
<dbReference type="AlphaFoldDB" id="A0A9N7VTK3"/>
<proteinExistence type="predicted"/>
<dbReference type="Proteomes" id="UP001153269">
    <property type="component" value="Unassembled WGS sequence"/>
</dbReference>
<feature type="compositionally biased region" description="Polar residues" evidence="1">
    <location>
        <begin position="67"/>
        <end position="80"/>
    </location>
</feature>
<name>A0A9N7VTK3_PLEPL</name>
<gene>
    <name evidence="2" type="ORF">PLEPLA_LOCUS45889</name>
</gene>
<feature type="compositionally biased region" description="Low complexity" evidence="1">
    <location>
        <begin position="41"/>
        <end position="57"/>
    </location>
</feature>